<evidence type="ECO:0000256" key="1">
    <source>
        <dbReference type="ARBA" id="ARBA00004328"/>
    </source>
</evidence>
<reference evidence="6" key="1">
    <citation type="journal article" date="2018" name="Genome Biol.">
        <title>SKESA: strategic k-mer extension for scrupulous assemblies.</title>
        <authorList>
            <person name="Souvorov A."/>
            <person name="Agarwala R."/>
            <person name="Lipman D.J."/>
        </authorList>
    </citation>
    <scope>NUCLEOTIDE SEQUENCE</scope>
    <source>
        <strain evidence="6">MA.NL_D50</strain>
        <strain evidence="4">MA.NL_D56</strain>
        <strain evidence="5">MA.NL_D59</strain>
        <strain evidence="7">MA.NL_P11</strain>
    </source>
</reference>
<dbReference type="InterPro" id="IPR051934">
    <property type="entry name" value="Phage_Tail_Fiber_Structural"/>
</dbReference>
<dbReference type="InterPro" id="IPR005068">
    <property type="entry name" value="Phage_lambda_Stf-r2"/>
</dbReference>
<dbReference type="GO" id="GO:0046718">
    <property type="term" value="P:symbiont entry into host cell"/>
    <property type="evidence" value="ECO:0007669"/>
    <property type="project" value="InterPro"/>
</dbReference>
<protein>
    <submittedName>
        <fullName evidence="6">Phage tail protein</fullName>
    </submittedName>
</protein>
<accession>A0A749KB22</accession>
<sequence>MSTKFKTVITTAGAAKLAAATMPGGKKINLNVMAVGDGGGKLPDPEAGQTQLVNEVWRHTLNKISQDNRYSNYIVAELVIPPEVGGFWMRELGLYDDEGTLIAVANMAESYKPELAEGSGRAQTCRMVIIVSSVESVELSIDSTMVMATQDYVDDRLAEHEKSRRHPDATLKDKGFTQLSNATDSESETLAATPKAVKTAYDLANAKYTAQDATTARKGIIQLSNATDSTSETLAATSKAVKAAMDNANGRLAKNSNGGDIPDKKQFARTIGAVTSTNITFNNASGWYKIATVVMPQATSTAVIKLYGGAGFNVGLFEQAAISELVLRAGNGSPVGITATLWRRSPTSANEVAWVNTSGDTYDIYINIGQHAYWLIAQYDYTGNANVTLYSTPEYSSVQPGNSTSGQTYTIYSSLMKPTAGDVGALPITGGQLNGPLSIGTDNALGGNSIVLGDNDTGFKQDGDGILGIYANNARVGYIDNSGLHMSVDVLTNGGIRAGDGKRLSLTSNNNSTMTATFNLWGDANRPTVIELDDDQGWHLYSQRNPDGSIVFTVNGDITANTLRAGGAIYHNNGDIFGSLWGNDWLSTWVNNNLVLDVQLGAGTSVTTWNNAGSWPNTPGYVVTSVWKDNQGENIDGINYAPLQKRVGNQWYTVQGGTV</sequence>
<evidence type="ECO:0000313" key="4">
    <source>
        <dbReference type="EMBL" id="HAF4587971.1"/>
    </source>
</evidence>
<evidence type="ECO:0000313" key="7">
    <source>
        <dbReference type="EMBL" id="HAF5763810.1"/>
    </source>
</evidence>
<evidence type="ECO:0000313" key="5">
    <source>
        <dbReference type="EMBL" id="HAF5684599.1"/>
    </source>
</evidence>
<evidence type="ECO:0000259" key="3">
    <source>
        <dbReference type="Pfam" id="PF12571"/>
    </source>
</evidence>
<comment type="subcellular location">
    <subcellularLocation>
        <location evidence="1">Virion</location>
    </subcellularLocation>
</comment>
<dbReference type="EMBL" id="DAAVTN010000009">
    <property type="protein sequence ID" value="HAF5716663.1"/>
    <property type="molecule type" value="Genomic_DNA"/>
</dbReference>
<dbReference type="PANTHER" id="PTHR35191:SF1">
    <property type="entry name" value="PROPHAGE SIDE TAIL FIBER PROTEIN HOMOLOG STFQ-RELATED"/>
    <property type="match status" value="1"/>
</dbReference>
<dbReference type="AlphaFoldDB" id="A0A749KB22"/>
<comment type="caution">
    <text evidence="6">The sequence shown here is derived from an EMBL/GenBank/DDBJ whole genome shotgun (WGS) entry which is preliminary data.</text>
</comment>
<dbReference type="GO" id="GO:0019062">
    <property type="term" value="P:virion attachment to host cell"/>
    <property type="evidence" value="ECO:0007669"/>
    <property type="project" value="InterPro"/>
</dbReference>
<keyword evidence="2" id="KW-0945">Host-virus interaction</keyword>
<name>A0A749KB22_SALER</name>
<dbReference type="Pfam" id="PF12571">
    <property type="entry name" value="Phage_tail_fib"/>
    <property type="match status" value="1"/>
</dbReference>
<organism evidence="6">
    <name type="scientific">Salmonella enterica</name>
    <name type="common">Salmonella choleraesuis</name>
    <dbReference type="NCBI Taxonomy" id="28901"/>
    <lineage>
        <taxon>Bacteria</taxon>
        <taxon>Pseudomonadati</taxon>
        <taxon>Pseudomonadota</taxon>
        <taxon>Gammaproteobacteria</taxon>
        <taxon>Enterobacterales</taxon>
        <taxon>Enterobacteriaceae</taxon>
        <taxon>Salmonella</taxon>
    </lineage>
</organism>
<dbReference type="EMBL" id="DAAVFL010000010">
    <property type="protein sequence ID" value="HAF4587971.1"/>
    <property type="molecule type" value="Genomic_DNA"/>
</dbReference>
<dbReference type="Pfam" id="PF03406">
    <property type="entry name" value="Phage_fiber_2"/>
    <property type="match status" value="2"/>
</dbReference>
<reference evidence="6" key="2">
    <citation type="submission" date="2020-02" db="EMBL/GenBank/DDBJ databases">
        <authorList>
            <consortium name="NCBI Pathogen Detection Project"/>
        </authorList>
    </citation>
    <scope>NUCLEOTIDE SEQUENCE</scope>
    <source>
        <strain evidence="6">MA.NL_D50</strain>
        <strain evidence="4">MA.NL_D56</strain>
        <strain evidence="5">MA.NL_D59</strain>
        <strain evidence="7">MA.NL_P11</strain>
    </source>
</reference>
<evidence type="ECO:0000313" key="6">
    <source>
        <dbReference type="EMBL" id="HAF5716663.1"/>
    </source>
</evidence>
<dbReference type="Gene3D" id="6.20.70.20">
    <property type="match status" value="1"/>
</dbReference>
<proteinExistence type="predicted"/>
<dbReference type="EMBL" id="DAAVUI010000010">
    <property type="protein sequence ID" value="HAF5684599.1"/>
    <property type="molecule type" value="Genomic_DNA"/>
</dbReference>
<evidence type="ECO:0000256" key="2">
    <source>
        <dbReference type="ARBA" id="ARBA00022581"/>
    </source>
</evidence>
<dbReference type="PANTHER" id="PTHR35191">
    <property type="entry name" value="PROPHAGE SIDE TAIL FIBER PROTEIN HOMOLOG STFQ-RELATED"/>
    <property type="match status" value="1"/>
</dbReference>
<dbReference type="InterPro" id="IPR022225">
    <property type="entry name" value="Phage_tail_fibre_N"/>
</dbReference>
<dbReference type="EMBL" id="DAAVUP010000009">
    <property type="protein sequence ID" value="HAF5763810.1"/>
    <property type="molecule type" value="Genomic_DNA"/>
</dbReference>
<gene>
    <name evidence="7" type="ORF">G8M25_003951</name>
    <name evidence="6" type="ORF">G8M54_003502</name>
    <name evidence="5" type="ORF">G8N88_003800</name>
    <name evidence="4" type="ORF">G9F05_004026</name>
</gene>
<feature type="domain" description="Phage tail fibre protein N-terminal" evidence="3">
    <location>
        <begin position="1"/>
        <end position="151"/>
    </location>
</feature>